<dbReference type="Proteomes" id="UP000067626">
    <property type="component" value="Chromosome"/>
</dbReference>
<dbReference type="KEGG" id="ccro:CMC5_000470"/>
<accession>A0A0K1E4X9</accession>
<proteinExistence type="predicted"/>
<name>A0A0K1E4X9_CHOCO</name>
<evidence type="ECO:0000313" key="2">
    <source>
        <dbReference type="Proteomes" id="UP000067626"/>
    </source>
</evidence>
<protein>
    <recommendedName>
        <fullName evidence="3">DUF2336 domain-containing protein</fullName>
    </recommendedName>
</protein>
<evidence type="ECO:0008006" key="3">
    <source>
        <dbReference type="Google" id="ProtNLM"/>
    </source>
</evidence>
<organism evidence="1 2">
    <name type="scientific">Chondromyces crocatus</name>
    <dbReference type="NCBI Taxonomy" id="52"/>
    <lineage>
        <taxon>Bacteria</taxon>
        <taxon>Pseudomonadati</taxon>
        <taxon>Myxococcota</taxon>
        <taxon>Polyangia</taxon>
        <taxon>Polyangiales</taxon>
        <taxon>Polyangiaceae</taxon>
        <taxon>Chondromyces</taxon>
    </lineage>
</organism>
<keyword evidence="2" id="KW-1185">Reference proteome</keyword>
<gene>
    <name evidence="1" type="ORF">CMC5_000470</name>
</gene>
<dbReference type="STRING" id="52.CMC5_000470"/>
<reference evidence="1 2" key="1">
    <citation type="submission" date="2015-07" db="EMBL/GenBank/DDBJ databases">
        <title>Genome analysis of myxobacterium Chondromyces crocatus Cm c5 reveals a high potential for natural compound synthesis and the genetic basis for the loss of fruiting body formation.</title>
        <authorList>
            <person name="Zaburannyi N."/>
            <person name="Bunk B."/>
            <person name="Maier J."/>
            <person name="Overmann J."/>
            <person name="Mueller R."/>
        </authorList>
    </citation>
    <scope>NUCLEOTIDE SEQUENCE [LARGE SCALE GENOMIC DNA]</scope>
    <source>
        <strain evidence="1 2">Cm c5</strain>
    </source>
</reference>
<dbReference type="PATRIC" id="fig|52.7.peg.50"/>
<dbReference type="EMBL" id="CP012159">
    <property type="protein sequence ID" value="AKT35935.1"/>
    <property type="molecule type" value="Genomic_DNA"/>
</dbReference>
<dbReference type="AlphaFoldDB" id="A0A0K1E4X9"/>
<evidence type="ECO:0000313" key="1">
    <source>
        <dbReference type="EMBL" id="AKT35935.1"/>
    </source>
</evidence>
<sequence>MGSVSRNLVRRWRTAASAVKEVELRVAVLRRDVLDAPLVELAAALDEICGAAEQADAVAREILGAIMPTLSDPGIGERVESLREVAATAALLPLGRLLRRPRRGQDARERNTSDERLLATSATGRVLTLGERRALARRPSRAALDSLLRDPHPLVVRNLLGNPRLTEDDVIRMAARRPAYIEAICEIARHPRWSQRPRVRMTVVQNPGSPAEIAVPLVRLLIRPELMQVAAASDVPRQVRAAAAELLERRPPLRVRSRVSLPQ</sequence>